<dbReference type="InterPro" id="IPR000407">
    <property type="entry name" value="GDA1_CD39_NTPase"/>
</dbReference>
<evidence type="ECO:0000256" key="3">
    <source>
        <dbReference type="PIRSR" id="PIRSR600407-1"/>
    </source>
</evidence>
<dbReference type="GO" id="GO:0009134">
    <property type="term" value="P:nucleoside diphosphate catabolic process"/>
    <property type="evidence" value="ECO:0000318"/>
    <property type="project" value="GO_Central"/>
</dbReference>
<evidence type="ECO:0000256" key="2">
    <source>
        <dbReference type="ARBA" id="ARBA00022801"/>
    </source>
</evidence>
<dbReference type="STRING" id="29655.A0A0K9PEC8"/>
<dbReference type="PANTHER" id="PTHR11782">
    <property type="entry name" value="ADENOSINE/GUANOSINE DIPHOSPHATASE"/>
    <property type="match status" value="1"/>
</dbReference>
<reference evidence="9" key="1">
    <citation type="journal article" date="2016" name="Nature">
        <title>The genome of the seagrass Zostera marina reveals angiosperm adaptation to the sea.</title>
        <authorList>
            <person name="Olsen J.L."/>
            <person name="Rouze P."/>
            <person name="Verhelst B."/>
            <person name="Lin Y.-C."/>
            <person name="Bayer T."/>
            <person name="Collen J."/>
            <person name="Dattolo E."/>
            <person name="De Paoli E."/>
            <person name="Dittami S."/>
            <person name="Maumus F."/>
            <person name="Michel G."/>
            <person name="Kersting A."/>
            <person name="Lauritano C."/>
            <person name="Lohaus R."/>
            <person name="Toepel M."/>
            <person name="Tonon T."/>
            <person name="Vanneste K."/>
            <person name="Amirebrahimi M."/>
            <person name="Brakel J."/>
            <person name="Bostroem C."/>
            <person name="Chovatia M."/>
            <person name="Grimwood J."/>
            <person name="Jenkins J.W."/>
            <person name="Jueterbock A."/>
            <person name="Mraz A."/>
            <person name="Stam W.T."/>
            <person name="Tice H."/>
            <person name="Bornberg-Bauer E."/>
            <person name="Green P.J."/>
            <person name="Pearson G.A."/>
            <person name="Procaccini G."/>
            <person name="Duarte C.M."/>
            <person name="Schmutz J."/>
            <person name="Reusch T.B.H."/>
            <person name="Van de Peer Y."/>
        </authorList>
    </citation>
    <scope>NUCLEOTIDE SEQUENCE [LARGE SCALE GENOMIC DNA]</scope>
    <source>
        <strain evidence="9">cv. Finnish</strain>
    </source>
</reference>
<keyword evidence="4" id="KW-0067">ATP-binding</keyword>
<evidence type="ECO:0000256" key="6">
    <source>
        <dbReference type="SAM" id="MobiDB-lite"/>
    </source>
</evidence>
<keyword evidence="4" id="KW-0547">Nucleotide-binding</keyword>
<feature type="active site" description="Proton acceptor" evidence="3">
    <location>
        <position position="275"/>
    </location>
</feature>
<evidence type="ECO:0000256" key="7">
    <source>
        <dbReference type="SAM" id="Phobius"/>
    </source>
</evidence>
<protein>
    <submittedName>
        <fullName evidence="8">Putative apyrase 7</fullName>
    </submittedName>
</protein>
<dbReference type="AlphaFoldDB" id="A0A0K9PEC8"/>
<feature type="transmembrane region" description="Helical" evidence="7">
    <location>
        <begin position="99"/>
        <end position="121"/>
    </location>
</feature>
<evidence type="ECO:0000256" key="1">
    <source>
        <dbReference type="ARBA" id="ARBA00009283"/>
    </source>
</evidence>
<dbReference type="PROSITE" id="PS01238">
    <property type="entry name" value="GDA1_CD39_NTPASE"/>
    <property type="match status" value="1"/>
</dbReference>
<proteinExistence type="inferred from homology"/>
<comment type="caution">
    <text evidence="8">The sequence shown here is derived from an EMBL/GenBank/DDBJ whole genome shotgun (WGS) entry which is preliminary data.</text>
</comment>
<dbReference type="GO" id="GO:0017110">
    <property type="term" value="F:nucleoside diphosphate phosphatase activity"/>
    <property type="evidence" value="ECO:0000318"/>
    <property type="project" value="GO_Central"/>
</dbReference>
<evidence type="ECO:0000256" key="5">
    <source>
        <dbReference type="RuleBase" id="RU003833"/>
    </source>
</evidence>
<dbReference type="GO" id="GO:0016020">
    <property type="term" value="C:membrane"/>
    <property type="evidence" value="ECO:0000318"/>
    <property type="project" value="GO_Central"/>
</dbReference>
<feature type="transmembrane region" description="Helical" evidence="7">
    <location>
        <begin position="568"/>
        <end position="589"/>
    </location>
</feature>
<evidence type="ECO:0000313" key="8">
    <source>
        <dbReference type="EMBL" id="KMZ67314.1"/>
    </source>
</evidence>
<dbReference type="GO" id="GO:0005524">
    <property type="term" value="F:ATP binding"/>
    <property type="evidence" value="ECO:0007669"/>
    <property type="project" value="UniProtKB-KW"/>
</dbReference>
<evidence type="ECO:0000313" key="9">
    <source>
        <dbReference type="Proteomes" id="UP000036987"/>
    </source>
</evidence>
<evidence type="ECO:0000256" key="4">
    <source>
        <dbReference type="PIRSR" id="PIRSR600407-2"/>
    </source>
</evidence>
<comment type="similarity">
    <text evidence="1 5">Belongs to the GDA1/CD39 NTPase family.</text>
</comment>
<dbReference type="OrthoDB" id="6372431at2759"/>
<accession>A0A0K9PEC8</accession>
<sequence>MQPPRAPSLDPLPQGNSNDPRYCYYYYGGGGGISNGKKTSLRNSSSLQDFSSYSSQFRSSFDPDKSSTVDFESHENPSSSTDLFKDAVRFGNRKKLSRLGFVMTLLVLITLVTVSFCYFFRGGNWLGKSSPSYFVVLDSGSTGTRVFVYEATDVDTNDTGANGGMGIRLRQLPETMVGRTGRAYRRMETEPGLANLAFNTSGLISVITPLLRWAENQIPRTEYKRTRVFLFATAGVRKLPKPSSDWILDTAWSVLRNSAFDSRREWVRVISGVEEGYYGWIALNYHLGNLGGGRETLGGLDLGGSSLQVTFEEDDGGDDVDGLDFSIGGVHHHLTAYSLFGYGLNDAFEKSVVHLLKKTDQQTDDDDNGIIKLNHPCLQTGYEEAYVCTQCPVQSGSSSSSITLIGAPNWDECNSLAIATVNSSEWTSLSGAIDCDVRPCALGPDQGRPHGKFLAMSGFFVVYKFFNLSTEDATLDDMVEKGKDFCEVSWDVAKASVKPQPLIEQYCFRAPYVAGLLRYGLHLQNDQVVIGSGSITWTLGVALLQSSSKSLIKAPLIGALPWTSHDKLWILLPVMMPVILLSCMVWYCFCRAFRKQYLPFALRRDDVPNSFGLRIWRTNPGGDNKTAKTPLSPTVDRTEVNSIGLGNGLGGSSIQLMGSSMHATTIGIPHSYSSGSLVVENGSGTFRVPRGGQTQLQSRKSQTREDLLNALRNTNGSPNHIIQSN</sequence>
<dbReference type="Gene3D" id="3.30.420.150">
    <property type="entry name" value="Exopolyphosphatase. Domain 2"/>
    <property type="match status" value="1"/>
</dbReference>
<keyword evidence="7" id="KW-0472">Membrane</keyword>
<dbReference type="Pfam" id="PF01150">
    <property type="entry name" value="GDA1_CD39"/>
    <property type="match status" value="1"/>
</dbReference>
<keyword evidence="7" id="KW-1133">Transmembrane helix</keyword>
<dbReference type="CDD" id="cd24043">
    <property type="entry name" value="ASKHA_NBD_AtAPY7-like"/>
    <property type="match status" value="1"/>
</dbReference>
<dbReference type="Proteomes" id="UP000036987">
    <property type="component" value="Unassembled WGS sequence"/>
</dbReference>
<keyword evidence="2 5" id="KW-0378">Hydrolase</keyword>
<feature type="region of interest" description="Disordered" evidence="6">
    <location>
        <begin position="683"/>
        <end position="702"/>
    </location>
</feature>
<name>A0A0K9PEC8_ZOSMR</name>
<dbReference type="EMBL" id="LFYR01000915">
    <property type="protein sequence ID" value="KMZ67314.1"/>
    <property type="molecule type" value="Genomic_DNA"/>
</dbReference>
<keyword evidence="9" id="KW-1185">Reference proteome</keyword>
<dbReference type="PANTHER" id="PTHR11782:SF125">
    <property type="entry name" value="APYRASE 7-RELATED"/>
    <property type="match status" value="1"/>
</dbReference>
<feature type="binding site" evidence="4">
    <location>
        <begin position="304"/>
        <end position="308"/>
    </location>
    <ligand>
        <name>ATP</name>
        <dbReference type="ChEBI" id="CHEBI:30616"/>
    </ligand>
</feature>
<gene>
    <name evidence="8" type="ORF">ZOSMA_26G00630</name>
</gene>
<dbReference type="Gene3D" id="3.30.420.40">
    <property type="match status" value="1"/>
</dbReference>
<organism evidence="8 9">
    <name type="scientific">Zostera marina</name>
    <name type="common">Eelgrass</name>
    <dbReference type="NCBI Taxonomy" id="29655"/>
    <lineage>
        <taxon>Eukaryota</taxon>
        <taxon>Viridiplantae</taxon>
        <taxon>Streptophyta</taxon>
        <taxon>Embryophyta</taxon>
        <taxon>Tracheophyta</taxon>
        <taxon>Spermatophyta</taxon>
        <taxon>Magnoliopsida</taxon>
        <taxon>Liliopsida</taxon>
        <taxon>Zosteraceae</taxon>
        <taxon>Zostera</taxon>
    </lineage>
</organism>
<keyword evidence="7" id="KW-0812">Transmembrane</keyword>